<dbReference type="SMART" id="SM01043">
    <property type="entry name" value="BTAD"/>
    <property type="match status" value="1"/>
</dbReference>
<dbReference type="PRINTS" id="PR00364">
    <property type="entry name" value="DISEASERSIST"/>
</dbReference>
<dbReference type="GO" id="GO:0000160">
    <property type="term" value="P:phosphorelay signal transduction system"/>
    <property type="evidence" value="ECO:0007669"/>
    <property type="project" value="InterPro"/>
</dbReference>
<dbReference type="SUPFAM" id="SSF46894">
    <property type="entry name" value="C-terminal effector domain of the bipartite response regulators"/>
    <property type="match status" value="1"/>
</dbReference>
<keyword evidence="6" id="KW-1185">Reference proteome</keyword>
<name>A0A1H2Z1F1_9PSEU</name>
<sequence>MQVILLGPVRLEAADGTPLDIGGVRLRMLLARLALAAGKPVTSEALTDGLWGSELPSDTANALQSLVSRLRKVVGTGIESTTGGYRLDLPAEKVDAHRFETLAARGKRELGAGRASEAAAILTEALGLWRGDALADVADAPFARAPITRLTELRDTATEDLFDARLQLGAHAEILADLETASAAHPLRERLAGLRMRALSSAGRQSEALAVYETLRATLADELGVDPSAELQRTHLAVLRGEVTAPVKAADHLPTRLTSFVGREDELKLLTELLSGSRLVTLVGPGGAGKTRLATETVAKHPANARGRVWFAPLAGVRDPADVPDAVLAALGLWDIRIATETRKPPMDPAKRIVEALSGGECVLVLDNCEHLIDAAARFVDHLLGRVPGLRILATSREPLAIEGETLCSLGPLAVPGERLTVAEATELSAVRLFVDRARSVRPGFELTESTVDAVAEICRRLDGMPLALELAAARLRSMTVDQIAQRLDDRFRLLTSGSRAALPRQRTLRAVVEWSWDLLDDAERALARRLSLFGAGAGLAAIEAVCAGGNLLADDCVYVVGSLVEKSIVDAYVADNGDPRYRMLETIRAYAGERLAEADEVEETWSRFTGYYAALACEIEPKVRTADQLSAIAVYDVEQDNIMAALRYAIDAEDALRACDLSVSVFWFWILRGHNERALATMVELLPLRDGMPRDAAAAISAFHAMNLSIPIVPDGLDVRAVIDECVESNAYQRFPGLSIALPMLAFFTHDLDLAMREVRRSLASDDLWARGAGHWMESFILNDRGDVEGGNRAQAKALEIFQSVGDRWGSAMTLGMRAEALSQAGDGAAAIEVYEQGLELALELNSDDDIIQQRWRLGLERARAGDHDGAWREVRAAEVIAQRSGNTQLNLMASFGKAELLLMTRDLDAVRAEIQRFREVESLLPFPGEIGEEWLAALEARVAVLEEDWPVVADRLRTVTRSTVARHDMPDLARAVEVLAQLRFGQSDAATAATALGVSEVVRGRFDHGNPELRALVPRLEEALGAPEYAERYRLGAALSKPDAMAWALRETGA</sequence>
<dbReference type="Gene3D" id="1.25.40.10">
    <property type="entry name" value="Tetratricopeptide repeat domain"/>
    <property type="match status" value="2"/>
</dbReference>
<feature type="DNA-binding region" description="OmpR/PhoB-type" evidence="3">
    <location>
        <begin position="1"/>
        <end position="89"/>
    </location>
</feature>
<dbReference type="InterPro" id="IPR036388">
    <property type="entry name" value="WH-like_DNA-bd_sf"/>
</dbReference>
<gene>
    <name evidence="5" type="ORF">SAMN05421504_102342</name>
</gene>
<dbReference type="PANTHER" id="PTHR47691">
    <property type="entry name" value="REGULATOR-RELATED"/>
    <property type="match status" value="1"/>
</dbReference>
<dbReference type="SUPFAM" id="SSF52540">
    <property type="entry name" value="P-loop containing nucleoside triphosphate hydrolases"/>
    <property type="match status" value="1"/>
</dbReference>
<dbReference type="Proteomes" id="UP000199515">
    <property type="component" value="Unassembled WGS sequence"/>
</dbReference>
<dbReference type="InterPro" id="IPR041664">
    <property type="entry name" value="AAA_16"/>
</dbReference>
<feature type="domain" description="OmpR/PhoB-type" evidence="4">
    <location>
        <begin position="1"/>
        <end position="89"/>
    </location>
</feature>
<dbReference type="Gene3D" id="3.40.50.300">
    <property type="entry name" value="P-loop containing nucleotide triphosphate hydrolases"/>
    <property type="match status" value="1"/>
</dbReference>
<evidence type="ECO:0000259" key="4">
    <source>
        <dbReference type="PROSITE" id="PS51755"/>
    </source>
</evidence>
<dbReference type="Pfam" id="PF25872">
    <property type="entry name" value="HTH_77"/>
    <property type="match status" value="1"/>
</dbReference>
<reference evidence="5 6" key="1">
    <citation type="submission" date="2016-10" db="EMBL/GenBank/DDBJ databases">
        <authorList>
            <person name="de Groot N.N."/>
        </authorList>
    </citation>
    <scope>NUCLEOTIDE SEQUENCE [LARGE SCALE GENOMIC DNA]</scope>
    <source>
        <strain evidence="5 6">CPCC 202699</strain>
    </source>
</reference>
<dbReference type="Gene3D" id="1.10.10.10">
    <property type="entry name" value="Winged helix-like DNA-binding domain superfamily/Winged helix DNA-binding domain"/>
    <property type="match status" value="1"/>
</dbReference>
<dbReference type="CDD" id="cd15831">
    <property type="entry name" value="BTAD"/>
    <property type="match status" value="1"/>
</dbReference>
<dbReference type="AlphaFoldDB" id="A0A1H2Z1F1"/>
<dbReference type="InterPro" id="IPR005158">
    <property type="entry name" value="BTAD"/>
</dbReference>
<organism evidence="5 6">
    <name type="scientific">Amycolatopsis xylanica</name>
    <dbReference type="NCBI Taxonomy" id="589385"/>
    <lineage>
        <taxon>Bacteria</taxon>
        <taxon>Bacillati</taxon>
        <taxon>Actinomycetota</taxon>
        <taxon>Actinomycetes</taxon>
        <taxon>Pseudonocardiales</taxon>
        <taxon>Pseudonocardiaceae</taxon>
        <taxon>Amycolatopsis</taxon>
    </lineage>
</organism>
<keyword evidence="2 3" id="KW-0238">DNA-binding</keyword>
<dbReference type="STRING" id="589385.SAMN05421504_102342"/>
<dbReference type="SUPFAM" id="SSF48452">
    <property type="entry name" value="TPR-like"/>
    <property type="match status" value="2"/>
</dbReference>
<dbReference type="InterPro" id="IPR011990">
    <property type="entry name" value="TPR-like_helical_dom_sf"/>
</dbReference>
<dbReference type="Pfam" id="PF13191">
    <property type="entry name" value="AAA_16"/>
    <property type="match status" value="1"/>
</dbReference>
<dbReference type="Pfam" id="PF03704">
    <property type="entry name" value="BTAD"/>
    <property type="match status" value="1"/>
</dbReference>
<dbReference type="EMBL" id="FNON01000002">
    <property type="protein sequence ID" value="SDX11137.1"/>
    <property type="molecule type" value="Genomic_DNA"/>
</dbReference>
<evidence type="ECO:0000313" key="6">
    <source>
        <dbReference type="Proteomes" id="UP000199515"/>
    </source>
</evidence>
<dbReference type="GO" id="GO:0006355">
    <property type="term" value="P:regulation of DNA-templated transcription"/>
    <property type="evidence" value="ECO:0007669"/>
    <property type="project" value="InterPro"/>
</dbReference>
<evidence type="ECO:0000256" key="3">
    <source>
        <dbReference type="PROSITE-ProRule" id="PRU01091"/>
    </source>
</evidence>
<accession>A0A1H2Z1F1</accession>
<dbReference type="SMART" id="SM00862">
    <property type="entry name" value="Trans_reg_C"/>
    <property type="match status" value="1"/>
</dbReference>
<evidence type="ECO:0000313" key="5">
    <source>
        <dbReference type="EMBL" id="SDX11137.1"/>
    </source>
</evidence>
<dbReference type="GO" id="GO:0003677">
    <property type="term" value="F:DNA binding"/>
    <property type="evidence" value="ECO:0007669"/>
    <property type="project" value="UniProtKB-UniRule"/>
</dbReference>
<comment type="similarity">
    <text evidence="1">Belongs to the AfsR/DnrI/RedD regulatory family.</text>
</comment>
<proteinExistence type="inferred from homology"/>
<dbReference type="RefSeq" id="WP_091288243.1">
    <property type="nucleotide sequence ID" value="NZ_FNON01000002.1"/>
</dbReference>
<dbReference type="InterPro" id="IPR027417">
    <property type="entry name" value="P-loop_NTPase"/>
</dbReference>
<evidence type="ECO:0000256" key="1">
    <source>
        <dbReference type="ARBA" id="ARBA00005820"/>
    </source>
</evidence>
<dbReference type="InterPro" id="IPR058852">
    <property type="entry name" value="HTH_77"/>
</dbReference>
<dbReference type="PANTHER" id="PTHR47691:SF3">
    <property type="entry name" value="HTH-TYPE TRANSCRIPTIONAL REGULATOR RV0890C-RELATED"/>
    <property type="match status" value="1"/>
</dbReference>
<dbReference type="InterPro" id="IPR001867">
    <property type="entry name" value="OmpR/PhoB-type_DNA-bd"/>
</dbReference>
<dbReference type="PROSITE" id="PS51755">
    <property type="entry name" value="OMPR_PHOB"/>
    <property type="match status" value="1"/>
</dbReference>
<protein>
    <submittedName>
        <fullName evidence="5">Predicted ATPase</fullName>
    </submittedName>
</protein>
<evidence type="ECO:0000256" key="2">
    <source>
        <dbReference type="ARBA" id="ARBA00023125"/>
    </source>
</evidence>
<dbReference type="InterPro" id="IPR016032">
    <property type="entry name" value="Sig_transdc_resp-reg_C-effctor"/>
</dbReference>
<dbReference type="OrthoDB" id="9812579at2"/>